<evidence type="ECO:0000313" key="2">
    <source>
        <dbReference type="EMBL" id="MDP9923515.1"/>
    </source>
</evidence>
<comment type="caution">
    <text evidence="2">The sequence shown here is derived from an EMBL/GenBank/DDBJ whole genome shotgun (WGS) entry which is preliminary data.</text>
</comment>
<dbReference type="AlphaFoldDB" id="A0AAW8DVF7"/>
<feature type="domain" description="DUF2345" evidence="1">
    <location>
        <begin position="2"/>
        <end position="112"/>
    </location>
</feature>
<dbReference type="Pfam" id="PF10106">
    <property type="entry name" value="DUF2345"/>
    <property type="match status" value="1"/>
</dbReference>
<organism evidence="2 3">
    <name type="scientific">Variovorax boronicumulans</name>
    <dbReference type="NCBI Taxonomy" id="436515"/>
    <lineage>
        <taxon>Bacteria</taxon>
        <taxon>Pseudomonadati</taxon>
        <taxon>Pseudomonadota</taxon>
        <taxon>Betaproteobacteria</taxon>
        <taxon>Burkholderiales</taxon>
        <taxon>Comamonadaceae</taxon>
        <taxon>Variovorax</taxon>
    </lineage>
</organism>
<evidence type="ECO:0000313" key="3">
    <source>
        <dbReference type="Proteomes" id="UP001244295"/>
    </source>
</evidence>
<dbReference type="InterPro" id="IPR018769">
    <property type="entry name" value="VgrG2_DUF2345"/>
</dbReference>
<sequence length="185" mass="19650">MASRNQQHYAGRSILHSAGKDIEQFAVAGDIRAIANQGRVIHQAQHNGIEVTAQKDVTVTSTEEGVVVRGQKCILLVAGDGTYLRLGDGQAVFGMKGQFIVKTASLVLQGPSTLSMDLPHFSNTAFNESFVVTDQAGELVPKMKFRLTHTDGGVVEGVTGADAKIPLQKGIGPDSVKLELLGLQN</sequence>
<gene>
    <name evidence="2" type="ORF">J2W25_002538</name>
</gene>
<proteinExistence type="predicted"/>
<evidence type="ECO:0000259" key="1">
    <source>
        <dbReference type="Pfam" id="PF10106"/>
    </source>
</evidence>
<name>A0AAW8DVF7_9BURK</name>
<dbReference type="Proteomes" id="UP001244295">
    <property type="component" value="Unassembled WGS sequence"/>
</dbReference>
<reference evidence="2" key="1">
    <citation type="submission" date="2023-07" db="EMBL/GenBank/DDBJ databases">
        <title>Sorghum-associated microbial communities from plants grown in Nebraska, USA.</title>
        <authorList>
            <person name="Schachtman D."/>
        </authorList>
    </citation>
    <scope>NUCLEOTIDE SEQUENCE</scope>
    <source>
        <strain evidence="2">DS2795</strain>
    </source>
</reference>
<protein>
    <submittedName>
        <fullName evidence="2">Uncharacterized protein (DUF2345 family)</fullName>
    </submittedName>
</protein>
<dbReference type="EMBL" id="JAUSRR010000004">
    <property type="protein sequence ID" value="MDP9923515.1"/>
    <property type="molecule type" value="Genomic_DNA"/>
</dbReference>
<accession>A0AAW8DVF7</accession>